<feature type="non-terminal residue" evidence="1">
    <location>
        <position position="1"/>
    </location>
</feature>
<accession>A0A0F9EC14</accession>
<proteinExistence type="predicted"/>
<name>A0A0F9EC14_9ZZZZ</name>
<protein>
    <submittedName>
        <fullName evidence="1">Uncharacterized protein</fullName>
    </submittedName>
</protein>
<sequence>MEHGKKNKELNTERLNDLKKFEPKMKAIQESKAKAIFEEIKEECKKLVEKEYKTDDALKEDDNNKQRWRIYQQKIATHEKSAAQLAPKIITKMFFKEHILDHPWS</sequence>
<dbReference type="EMBL" id="LAZR01035482">
    <property type="protein sequence ID" value="KKL27391.1"/>
    <property type="molecule type" value="Genomic_DNA"/>
</dbReference>
<reference evidence="1" key="1">
    <citation type="journal article" date="2015" name="Nature">
        <title>Complex archaea that bridge the gap between prokaryotes and eukaryotes.</title>
        <authorList>
            <person name="Spang A."/>
            <person name="Saw J.H."/>
            <person name="Jorgensen S.L."/>
            <person name="Zaremba-Niedzwiedzka K."/>
            <person name="Martijn J."/>
            <person name="Lind A.E."/>
            <person name="van Eijk R."/>
            <person name="Schleper C."/>
            <person name="Guy L."/>
            <person name="Ettema T.J."/>
        </authorList>
    </citation>
    <scope>NUCLEOTIDE SEQUENCE</scope>
</reference>
<gene>
    <name evidence="1" type="ORF">LCGC14_2385630</name>
</gene>
<comment type="caution">
    <text evidence="1">The sequence shown here is derived from an EMBL/GenBank/DDBJ whole genome shotgun (WGS) entry which is preliminary data.</text>
</comment>
<evidence type="ECO:0000313" key="1">
    <source>
        <dbReference type="EMBL" id="KKL27391.1"/>
    </source>
</evidence>
<dbReference type="AlphaFoldDB" id="A0A0F9EC14"/>
<organism evidence="1">
    <name type="scientific">marine sediment metagenome</name>
    <dbReference type="NCBI Taxonomy" id="412755"/>
    <lineage>
        <taxon>unclassified sequences</taxon>
        <taxon>metagenomes</taxon>
        <taxon>ecological metagenomes</taxon>
    </lineage>
</organism>